<dbReference type="AlphaFoldDB" id="A0A1C6WVK0"/>
<protein>
    <submittedName>
        <fullName evidence="2">Fam-a protein</fullName>
    </submittedName>
</protein>
<keyword evidence="1" id="KW-0732">Signal</keyword>
<dbReference type="InterPro" id="IPR006486">
    <property type="entry name" value="PYST_A"/>
</dbReference>
<dbReference type="NCBIfam" id="TIGR01599">
    <property type="entry name" value="PYST-A"/>
    <property type="match status" value="1"/>
</dbReference>
<proteinExistence type="predicted"/>
<evidence type="ECO:0000256" key="1">
    <source>
        <dbReference type="SAM" id="SignalP"/>
    </source>
</evidence>
<feature type="signal peptide" evidence="1">
    <location>
        <begin position="1"/>
        <end position="25"/>
    </location>
</feature>
<dbReference type="SUPFAM" id="SSF55961">
    <property type="entry name" value="Bet v1-like"/>
    <property type="match status" value="1"/>
</dbReference>
<gene>
    <name evidence="2" type="ORF">PCHDS_000556200</name>
</gene>
<sequence>MNKFYIHIPLFFLTISIYVNNIILAAEPAPKKDTTHKPAHKLAHKPARHYLTSEEVYEQNKHLLCTNSEEAKNAEELMKDAVEYLTYYAVYESRYDLCMSLTTYDMHLHRKKIEDSKYIQHINLTTYDVEEYDKLINEIWDPNHPNPFNKGTVKIARVYDPSLVIIQQRYKKKIGSPQKYFYALAKKVEISEGKTVIVMTSANINDHNPSNKEYKNIIIEKANSFTTDIDSEEDIRKGKLKKAYVNISGYLIEKFRKCVEVTYIESIEGHAIIKSRLGLGKCLGCYSVDI</sequence>
<name>A0A1C6WVK0_PLACE</name>
<evidence type="ECO:0000313" key="2">
    <source>
        <dbReference type="EMBL" id="SCL93743.1"/>
    </source>
</evidence>
<accession>A0A1C6WVK0</accession>
<feature type="chain" id="PRO_5008750106" evidence="1">
    <location>
        <begin position="26"/>
        <end position="290"/>
    </location>
</feature>
<organism evidence="2">
    <name type="scientific">Plasmodium chabaudi adami</name>
    <dbReference type="NCBI Taxonomy" id="5826"/>
    <lineage>
        <taxon>Eukaryota</taxon>
        <taxon>Sar</taxon>
        <taxon>Alveolata</taxon>
        <taxon>Apicomplexa</taxon>
        <taxon>Aconoidasida</taxon>
        <taxon>Haemosporida</taxon>
        <taxon>Plasmodiidae</taxon>
        <taxon>Plasmodium</taxon>
        <taxon>Plasmodium (Vinckeia)</taxon>
    </lineage>
</organism>
<dbReference type="Proteomes" id="UP000507536">
    <property type="component" value="Unassembled WGS sequence"/>
</dbReference>
<reference evidence="2" key="1">
    <citation type="submission" date="2016-08" db="EMBL/GenBank/DDBJ databases">
        <authorList>
            <consortium name="Pathogen Informatics"/>
        </authorList>
    </citation>
    <scope>NUCLEOTIDE SEQUENCE</scope>
    <source>
        <strain evidence="2">DS</strain>
    </source>
</reference>
<dbReference type="EMBL" id="FMIN01000479">
    <property type="protein sequence ID" value="SCL93743.1"/>
    <property type="molecule type" value="Genomic_DNA"/>
</dbReference>